<reference evidence="19" key="1">
    <citation type="journal article" date="2019" name="Int. J. Syst. Evol. Microbiol.">
        <title>The Global Catalogue of Microorganisms (GCM) 10K type strain sequencing project: providing services to taxonomists for standard genome sequencing and annotation.</title>
        <authorList>
            <consortium name="The Broad Institute Genomics Platform"/>
            <consortium name="The Broad Institute Genome Sequencing Center for Infectious Disease"/>
            <person name="Wu L."/>
            <person name="Ma J."/>
        </authorList>
    </citation>
    <scope>NUCLEOTIDE SEQUENCE [LARGE SCALE GENOMIC DNA]</scope>
    <source>
        <strain evidence="19">CECT 7069</strain>
    </source>
</reference>
<evidence type="ECO:0000256" key="5">
    <source>
        <dbReference type="ARBA" id="ARBA00022475"/>
    </source>
</evidence>
<organism evidence="18 19">
    <name type="scientific">Methylobacterium adhaesivum</name>
    <dbReference type="NCBI Taxonomy" id="333297"/>
    <lineage>
        <taxon>Bacteria</taxon>
        <taxon>Pseudomonadati</taxon>
        <taxon>Pseudomonadota</taxon>
        <taxon>Alphaproteobacteria</taxon>
        <taxon>Hyphomicrobiales</taxon>
        <taxon>Methylobacteriaceae</taxon>
        <taxon>Methylobacterium</taxon>
    </lineage>
</organism>
<dbReference type="Proteomes" id="UP001224644">
    <property type="component" value="Unassembled WGS sequence"/>
</dbReference>
<dbReference type="Gene3D" id="1.20.5.250">
    <property type="match status" value="1"/>
</dbReference>
<evidence type="ECO:0000256" key="9">
    <source>
        <dbReference type="ARBA" id="ARBA00022723"/>
    </source>
</evidence>
<keyword evidence="15" id="KW-0437">Light-harvesting polypeptide</keyword>
<evidence type="ECO:0000256" key="3">
    <source>
        <dbReference type="ARBA" id="ARBA00011052"/>
    </source>
</evidence>
<dbReference type="NCBIfam" id="NF040862">
    <property type="entry name" value="pufB_517_ASD"/>
    <property type="match status" value="1"/>
</dbReference>
<comment type="subunit">
    <text evidence="4">The core complex is formed by different alpha and beta chains, binding bacteriochlorophyll molecules, and arranged most probably in tetrameric structures disposed around the reaction center. The non-pigmented gamma chains may constitute additional components.</text>
</comment>
<keyword evidence="12 16" id="KW-1133">Transmembrane helix</keyword>
<gene>
    <name evidence="18" type="primary">pufB</name>
    <name evidence="18" type="ORF">QWZ12_10465</name>
</gene>
<dbReference type="RefSeq" id="WP_056096638.1">
    <property type="nucleotide sequence ID" value="NZ_BPQD01000003.1"/>
</dbReference>
<proteinExistence type="inferred from homology"/>
<evidence type="ECO:0000313" key="19">
    <source>
        <dbReference type="Proteomes" id="UP001224644"/>
    </source>
</evidence>
<keyword evidence="9" id="KW-0479">Metal-binding</keyword>
<feature type="transmembrane region" description="Helical" evidence="16">
    <location>
        <begin position="25"/>
        <end position="48"/>
    </location>
</feature>
<keyword evidence="19" id="KW-1185">Reference proteome</keyword>
<evidence type="ECO:0000256" key="15">
    <source>
        <dbReference type="ARBA" id="ARBA00023243"/>
    </source>
</evidence>
<keyword evidence="5" id="KW-1003">Cell membrane</keyword>
<evidence type="ECO:0000256" key="16">
    <source>
        <dbReference type="SAM" id="Phobius"/>
    </source>
</evidence>
<name>A0ABT8BI99_9HYPH</name>
<dbReference type="Pfam" id="PF00556">
    <property type="entry name" value="LHC"/>
    <property type="match status" value="1"/>
</dbReference>
<evidence type="ECO:0000256" key="7">
    <source>
        <dbReference type="ARBA" id="ARBA00022549"/>
    </source>
</evidence>
<evidence type="ECO:0000256" key="6">
    <source>
        <dbReference type="ARBA" id="ARBA00022494"/>
    </source>
</evidence>
<keyword evidence="13" id="KW-0157">Chromophore</keyword>
<evidence type="ECO:0000256" key="10">
    <source>
        <dbReference type="ARBA" id="ARBA00022842"/>
    </source>
</evidence>
<keyword evidence="8 16" id="KW-0812">Transmembrane</keyword>
<dbReference type="PROSITE" id="PS00969">
    <property type="entry name" value="ANTENNA_COMP_BETA"/>
    <property type="match status" value="1"/>
</dbReference>
<evidence type="ECO:0000256" key="11">
    <source>
        <dbReference type="ARBA" id="ARBA00022956"/>
    </source>
</evidence>
<dbReference type="InterPro" id="IPR023623">
    <property type="entry name" value="Antenna_beta_CS"/>
</dbReference>
<accession>A0ABT8BI99</accession>
<sequence length="73" mass="7897">MANGIVEKPSSLSGLTEPEAKEFHAIFLTSFIIFTAIAVVAHILVWMWRPWLPGPKGYAALETAAQTVASLIS</sequence>
<evidence type="ECO:0000256" key="2">
    <source>
        <dbReference type="ARBA" id="ARBA00004249"/>
    </source>
</evidence>
<evidence type="ECO:0000259" key="17">
    <source>
        <dbReference type="Pfam" id="PF00556"/>
    </source>
</evidence>
<dbReference type="EMBL" id="JAUFPX010000006">
    <property type="protein sequence ID" value="MDN3591036.1"/>
    <property type="molecule type" value="Genomic_DNA"/>
</dbReference>
<evidence type="ECO:0000256" key="4">
    <source>
        <dbReference type="ARBA" id="ARBA00011367"/>
    </source>
</evidence>
<dbReference type="InterPro" id="IPR035889">
    <property type="entry name" value="Light-harvesting_complex"/>
</dbReference>
<comment type="subcellular location">
    <subcellularLocation>
        <location evidence="2">Cell inner membrane</location>
        <topology evidence="2">Single-pass type II membrane protein</topology>
    </subcellularLocation>
</comment>
<keyword evidence="11" id="KW-0076">Bacteriochlorophyll</keyword>
<evidence type="ECO:0000256" key="1">
    <source>
        <dbReference type="ARBA" id="ARBA00002455"/>
    </source>
</evidence>
<feature type="domain" description="Antenna complex alpha/beta subunit" evidence="17">
    <location>
        <begin position="19"/>
        <end position="52"/>
    </location>
</feature>
<comment type="function">
    <text evidence="1">Antenna complexes are light-harvesting systems, which transfer the excitation energy to the reaction centers.</text>
</comment>
<dbReference type="InterPro" id="IPR000066">
    <property type="entry name" value="Antenna_a/b"/>
</dbReference>
<evidence type="ECO:0000313" key="18">
    <source>
        <dbReference type="EMBL" id="MDN3591036.1"/>
    </source>
</evidence>
<keyword evidence="7" id="KW-0042">Antenna complex</keyword>
<evidence type="ECO:0000256" key="8">
    <source>
        <dbReference type="ARBA" id="ARBA00022692"/>
    </source>
</evidence>
<keyword evidence="14 16" id="KW-0472">Membrane</keyword>
<dbReference type="InterPro" id="IPR002362">
    <property type="entry name" value="LHB-1/5"/>
</dbReference>
<evidence type="ECO:0000256" key="13">
    <source>
        <dbReference type="ARBA" id="ARBA00022991"/>
    </source>
</evidence>
<keyword evidence="6" id="KW-0148">Chlorophyll</keyword>
<evidence type="ECO:0000256" key="14">
    <source>
        <dbReference type="ARBA" id="ARBA00023136"/>
    </source>
</evidence>
<dbReference type="InterPro" id="IPR023624">
    <property type="entry name" value="Antenna_beta_dom_sf"/>
</dbReference>
<keyword evidence="10" id="KW-0460">Magnesium</keyword>
<protein>
    <submittedName>
        <fullName evidence="18">Light-harvesting antenna LH1, beta subunit</fullName>
    </submittedName>
</protein>
<dbReference type="PRINTS" id="PR00674">
    <property type="entry name" value="LIGHTHARVSTB"/>
</dbReference>
<evidence type="ECO:0000256" key="12">
    <source>
        <dbReference type="ARBA" id="ARBA00022989"/>
    </source>
</evidence>
<comment type="caution">
    <text evidence="18">The sequence shown here is derived from an EMBL/GenBank/DDBJ whole genome shotgun (WGS) entry which is preliminary data.</text>
</comment>
<dbReference type="SUPFAM" id="SSF56918">
    <property type="entry name" value="Light-harvesting complex subunits"/>
    <property type="match status" value="1"/>
</dbReference>
<comment type="similarity">
    <text evidence="3">Belongs to the antenna complex beta subunit family.</text>
</comment>